<dbReference type="InterPro" id="IPR036412">
    <property type="entry name" value="HAD-like_sf"/>
</dbReference>
<dbReference type="Gene3D" id="3.40.50.1000">
    <property type="entry name" value="HAD superfamily/HAD-like"/>
    <property type="match status" value="1"/>
</dbReference>
<dbReference type="AlphaFoldDB" id="G0LH64"/>
<evidence type="ECO:0000256" key="6">
    <source>
        <dbReference type="ARBA" id="ARBA00022801"/>
    </source>
</evidence>
<organism evidence="9 10">
    <name type="scientific">Haloquadratum walsbyi (strain DSM 16854 / JCM 12705 / C23)</name>
    <dbReference type="NCBI Taxonomy" id="768065"/>
    <lineage>
        <taxon>Archaea</taxon>
        <taxon>Methanobacteriati</taxon>
        <taxon>Methanobacteriota</taxon>
        <taxon>Stenosarchaea group</taxon>
        <taxon>Halobacteria</taxon>
        <taxon>Halobacteriales</taxon>
        <taxon>Haloferacaceae</taxon>
        <taxon>Haloquadratum</taxon>
    </lineage>
</organism>
<keyword evidence="4" id="KW-0028">Amino-acid biosynthesis</keyword>
<keyword evidence="6" id="KW-0378">Hydrolase</keyword>
<reference evidence="9 10" key="1">
    <citation type="journal article" date="2011" name="PLoS ONE">
        <title>Haloquadratum walsbyi: limited diversity in a global pond.</title>
        <authorList>
            <person name="Dyall-Smith M."/>
            <person name="Pfeiffer F."/>
            <person name="Klee K."/>
            <person name="Palm P."/>
            <person name="Gross K."/>
            <person name="Schuster S.C."/>
            <person name="Rampp M."/>
            <person name="Oesterhelt D."/>
        </authorList>
    </citation>
    <scope>NUCLEOTIDE SEQUENCE [LARGE SCALE GENOMIC DNA]</scope>
    <source>
        <strain evidence="10">DSM 16854 / JCM 12705 / C23</strain>
    </source>
</reference>
<comment type="pathway">
    <text evidence="2">Amino-acid biosynthesis; L-serine biosynthesis; L-serine from 3-phospho-D-glycerate: step 3/3.</text>
</comment>
<evidence type="ECO:0000256" key="1">
    <source>
        <dbReference type="ARBA" id="ARBA00001946"/>
    </source>
</evidence>
<dbReference type="PANTHER" id="PTHR43344">
    <property type="entry name" value="PHOSPHOSERINE PHOSPHATASE"/>
    <property type="match status" value="1"/>
</dbReference>
<dbReference type="Proteomes" id="UP000007954">
    <property type="component" value="Chromosome"/>
</dbReference>
<dbReference type="KEGG" id="hwc:Hqrw_2208"/>
<evidence type="ECO:0000313" key="10">
    <source>
        <dbReference type="Proteomes" id="UP000007954"/>
    </source>
</evidence>
<dbReference type="GO" id="GO:0006564">
    <property type="term" value="P:L-serine biosynthetic process"/>
    <property type="evidence" value="ECO:0007669"/>
    <property type="project" value="UniProtKB-KW"/>
</dbReference>
<dbReference type="HOGENOM" id="CLU_893136_0_0_2"/>
<keyword evidence="5" id="KW-0479">Metal-binding</keyword>
<dbReference type="GO" id="GO:0005737">
    <property type="term" value="C:cytoplasm"/>
    <property type="evidence" value="ECO:0007669"/>
    <property type="project" value="TreeGrafter"/>
</dbReference>
<evidence type="ECO:0000256" key="5">
    <source>
        <dbReference type="ARBA" id="ARBA00022723"/>
    </source>
</evidence>
<sequence length="311" mass="34820">MSKSDSKTALCLDIDGTLYRGGSVFIESLSYLPFVQSGHWSPTDRHVLRQAIGLVGRYYGNAWTEKRWQITLRIVDLLQRIGTDEIALSLLDTLREFQTQLNSVIDPEYTFNSPSASDYDEMRISLLTTYAKAITTHHQSELRTAINDIISRCTLIDKTTATALEDISTSSSSLDIILITDMPTTIAETFASEAIEAPIQTTVATRFETDQTERFTGEFHSINKSEMLTTLDEQHDWDRIVAAGDTVRDLRMRSIADRFIAVSGQGQINEYLQKPYVTATGSNPEIINNSRDVYVPSEVPLGVVLRALLLN</sequence>
<dbReference type="GO" id="GO:0000287">
    <property type="term" value="F:magnesium ion binding"/>
    <property type="evidence" value="ECO:0007669"/>
    <property type="project" value="TreeGrafter"/>
</dbReference>
<dbReference type="EC" id="3.1.3.3" evidence="3"/>
<gene>
    <name evidence="9" type="ordered locus">Hqrw_2208</name>
</gene>
<dbReference type="EMBL" id="FR746099">
    <property type="protein sequence ID" value="CCC40098.1"/>
    <property type="molecule type" value="Genomic_DNA"/>
</dbReference>
<name>G0LH64_HALWC</name>
<evidence type="ECO:0000256" key="7">
    <source>
        <dbReference type="ARBA" id="ARBA00022842"/>
    </source>
</evidence>
<dbReference type="GO" id="GO:0036424">
    <property type="term" value="F:L-phosphoserine phosphatase activity"/>
    <property type="evidence" value="ECO:0007669"/>
    <property type="project" value="TreeGrafter"/>
</dbReference>
<accession>G0LH64</accession>
<evidence type="ECO:0000313" key="9">
    <source>
        <dbReference type="EMBL" id="CCC40098.1"/>
    </source>
</evidence>
<keyword evidence="8" id="KW-0718">Serine biosynthesis</keyword>
<dbReference type="RefSeq" id="WP_014555811.1">
    <property type="nucleotide sequence ID" value="NC_017459.1"/>
</dbReference>
<proteinExistence type="predicted"/>
<evidence type="ECO:0000256" key="3">
    <source>
        <dbReference type="ARBA" id="ARBA00012640"/>
    </source>
</evidence>
<dbReference type="SUPFAM" id="SSF56784">
    <property type="entry name" value="HAD-like"/>
    <property type="match status" value="1"/>
</dbReference>
<dbReference type="InterPro" id="IPR023214">
    <property type="entry name" value="HAD_sf"/>
</dbReference>
<evidence type="ECO:0000256" key="4">
    <source>
        <dbReference type="ARBA" id="ARBA00022605"/>
    </source>
</evidence>
<evidence type="ECO:0000256" key="2">
    <source>
        <dbReference type="ARBA" id="ARBA00005135"/>
    </source>
</evidence>
<keyword evidence="7" id="KW-0460">Magnesium</keyword>
<dbReference type="PANTHER" id="PTHR43344:SF2">
    <property type="entry name" value="PHOSPHOSERINE PHOSPHATASE"/>
    <property type="match status" value="1"/>
</dbReference>
<evidence type="ECO:0000256" key="8">
    <source>
        <dbReference type="ARBA" id="ARBA00023299"/>
    </source>
</evidence>
<dbReference type="InterPro" id="IPR050582">
    <property type="entry name" value="HAD-like_SerB"/>
</dbReference>
<comment type="cofactor">
    <cofactor evidence="1">
        <name>Mg(2+)</name>
        <dbReference type="ChEBI" id="CHEBI:18420"/>
    </cofactor>
</comment>
<dbReference type="GeneID" id="12446938"/>
<dbReference type="OrthoDB" id="241411at2157"/>
<protein>
    <recommendedName>
        <fullName evidence="3">phosphoserine phosphatase</fullName>
        <ecNumber evidence="3">3.1.3.3</ecNumber>
    </recommendedName>
</protein>